<dbReference type="Proteomes" id="UP000078003">
    <property type="component" value="Unassembled WGS sequence"/>
</dbReference>
<evidence type="ECO:0000313" key="2">
    <source>
        <dbReference type="EMBL" id="OAM17978.1"/>
    </source>
</evidence>
<evidence type="ECO:0000313" key="4">
    <source>
        <dbReference type="Proteomes" id="UP000078003"/>
    </source>
</evidence>
<evidence type="ECO:0000313" key="3">
    <source>
        <dbReference type="Proteomes" id="UP000077589"/>
    </source>
</evidence>
<dbReference type="EMBL" id="LXSG01000035">
    <property type="protein sequence ID" value="OAM17978.1"/>
    <property type="molecule type" value="Genomic_DNA"/>
</dbReference>
<accession>A0A1A9RA00</accession>
<protein>
    <submittedName>
        <fullName evidence="1">Uncharacterized protein</fullName>
    </submittedName>
</protein>
<dbReference type="Proteomes" id="UP000077589">
    <property type="component" value="Unassembled WGS sequence"/>
</dbReference>
<dbReference type="AlphaFoldDB" id="A0A1A9RA00"/>
<sequence length="69" mass="8171">MFGKEGWRIWRGGMAGEGNMIKTRSRLPEKVVLFVAKILESARPFVEFQGFTRQRQKCCWKFAKRRYNG</sequence>
<gene>
    <name evidence="1" type="ORF">A7P85_09890</name>
    <name evidence="2" type="ORF">A7P90_09830</name>
</gene>
<organism evidence="1 4">
    <name type="scientific">Eikenella corrodens</name>
    <dbReference type="NCBI Taxonomy" id="539"/>
    <lineage>
        <taxon>Bacteria</taxon>
        <taxon>Pseudomonadati</taxon>
        <taxon>Pseudomonadota</taxon>
        <taxon>Betaproteobacteria</taxon>
        <taxon>Neisseriales</taxon>
        <taxon>Neisseriaceae</taxon>
        <taxon>Eikenella</taxon>
    </lineage>
</organism>
<evidence type="ECO:0000313" key="1">
    <source>
        <dbReference type="EMBL" id="OAM15475.1"/>
    </source>
</evidence>
<name>A0A1A9RA00_EIKCO</name>
<reference evidence="3 4" key="1">
    <citation type="submission" date="2016-05" db="EMBL/GenBank/DDBJ databases">
        <title>Draft genome of Corynebacterium afermentans subsp. afermentans LCDC 88199T.</title>
        <authorList>
            <person name="Bernier A.-M."/>
            <person name="Bernard K."/>
        </authorList>
    </citation>
    <scope>NUCLEOTIDE SEQUENCE [LARGE SCALE GENOMIC DNA]</scope>
    <source>
        <strain evidence="4">NML01-0328</strain>
        <strain evidence="3">NML04-0072</strain>
    </source>
</reference>
<dbReference type="EMBL" id="LXSF01000012">
    <property type="protein sequence ID" value="OAM15475.1"/>
    <property type="molecule type" value="Genomic_DNA"/>
</dbReference>
<comment type="caution">
    <text evidence="1">The sequence shown here is derived from an EMBL/GenBank/DDBJ whole genome shotgun (WGS) entry which is preliminary data.</text>
</comment>
<reference evidence="1" key="2">
    <citation type="submission" date="2016-05" db="EMBL/GenBank/DDBJ databases">
        <authorList>
            <person name="Lavstsen T."/>
            <person name="Jespersen J.S."/>
        </authorList>
    </citation>
    <scope>NUCLEOTIDE SEQUENCE</scope>
    <source>
        <strain evidence="1">NML01-0328</strain>
        <strain evidence="2">NML04-0072</strain>
    </source>
</reference>
<proteinExistence type="predicted"/>